<evidence type="ECO:0008006" key="3">
    <source>
        <dbReference type="Google" id="ProtNLM"/>
    </source>
</evidence>
<comment type="caution">
    <text evidence="1">The sequence shown here is derived from an EMBL/GenBank/DDBJ whole genome shotgun (WGS) entry which is preliminary data.</text>
</comment>
<proteinExistence type="predicted"/>
<organism evidence="1 2">
    <name type="scientific">Candidatus Giovannonibacteria bacterium RIFCSPLOWO2_01_FULL_45_34</name>
    <dbReference type="NCBI Taxonomy" id="1798351"/>
    <lineage>
        <taxon>Bacteria</taxon>
        <taxon>Candidatus Giovannoniibacteriota</taxon>
    </lineage>
</organism>
<evidence type="ECO:0000313" key="2">
    <source>
        <dbReference type="Proteomes" id="UP000178114"/>
    </source>
</evidence>
<sequence length="105" mass="11633">MISKEDIEHLKDLARVEFGEEETKKLTKDLGDILSYIDVLKEADVSGAGEATHAIDLKNVMRSDASSSEALAKEDEYEVAKDLIDSFPEKFDSGHGTYLKVKSIL</sequence>
<dbReference type="EMBL" id="MFID01000029">
    <property type="protein sequence ID" value="OGF80769.1"/>
    <property type="molecule type" value="Genomic_DNA"/>
</dbReference>
<dbReference type="AlphaFoldDB" id="A0A1F5WYS5"/>
<dbReference type="Gene3D" id="1.10.20.60">
    <property type="entry name" value="Glu-tRNAGln amidotransferase C subunit, N-terminal domain"/>
    <property type="match status" value="1"/>
</dbReference>
<evidence type="ECO:0000313" key="1">
    <source>
        <dbReference type="EMBL" id="OGF80769.1"/>
    </source>
</evidence>
<dbReference type="STRING" id="1798351.A2930_02475"/>
<dbReference type="NCBIfam" id="TIGR00135">
    <property type="entry name" value="gatC"/>
    <property type="match status" value="1"/>
</dbReference>
<dbReference type="SUPFAM" id="SSF141000">
    <property type="entry name" value="Glu-tRNAGln amidotransferase C subunit"/>
    <property type="match status" value="1"/>
</dbReference>
<name>A0A1F5WYS5_9BACT</name>
<accession>A0A1F5WYS5</accession>
<protein>
    <recommendedName>
        <fullName evidence="3">Asp/Glu-ADT subunit C</fullName>
    </recommendedName>
</protein>
<dbReference type="InterPro" id="IPR036113">
    <property type="entry name" value="Asp/Glu-ADT_sf_sub_c"/>
</dbReference>
<dbReference type="Pfam" id="PF02686">
    <property type="entry name" value="GatC"/>
    <property type="match status" value="1"/>
</dbReference>
<dbReference type="InterPro" id="IPR003837">
    <property type="entry name" value="GatC"/>
</dbReference>
<dbReference type="GO" id="GO:0006450">
    <property type="term" value="P:regulation of translational fidelity"/>
    <property type="evidence" value="ECO:0007669"/>
    <property type="project" value="InterPro"/>
</dbReference>
<dbReference type="Proteomes" id="UP000178114">
    <property type="component" value="Unassembled WGS sequence"/>
</dbReference>
<reference evidence="1 2" key="1">
    <citation type="journal article" date="2016" name="Nat. Commun.">
        <title>Thousands of microbial genomes shed light on interconnected biogeochemical processes in an aquifer system.</title>
        <authorList>
            <person name="Anantharaman K."/>
            <person name="Brown C.T."/>
            <person name="Hug L.A."/>
            <person name="Sharon I."/>
            <person name="Castelle C.J."/>
            <person name="Probst A.J."/>
            <person name="Thomas B.C."/>
            <person name="Singh A."/>
            <person name="Wilkins M.J."/>
            <person name="Karaoz U."/>
            <person name="Brodie E.L."/>
            <person name="Williams K.H."/>
            <person name="Hubbard S.S."/>
            <person name="Banfield J.F."/>
        </authorList>
    </citation>
    <scope>NUCLEOTIDE SEQUENCE [LARGE SCALE GENOMIC DNA]</scope>
</reference>
<gene>
    <name evidence="1" type="ORF">A2930_02475</name>
</gene>